<accession>Q1PUW5</accession>
<evidence type="ECO:0000313" key="5">
    <source>
        <dbReference type="Proteomes" id="UP000221734"/>
    </source>
</evidence>
<feature type="transmembrane region" description="Helical" evidence="1">
    <location>
        <begin position="20"/>
        <end position="48"/>
    </location>
</feature>
<keyword evidence="1" id="KW-0812">Transmembrane</keyword>
<reference evidence="2" key="2">
    <citation type="submission" date="2006-01" db="EMBL/GenBank/DDBJ databases">
        <authorList>
            <person name="Genoscope"/>
        </authorList>
    </citation>
    <scope>NUCLEOTIDE SEQUENCE</scope>
</reference>
<reference evidence="2" key="1">
    <citation type="journal article" date="2006" name="Nature">
        <title>Deciphering the evolution and metabolism of an anammox bacterium from a community genome.</title>
        <authorList>
            <person name="Strous M."/>
            <person name="Pelletier E."/>
            <person name="Mangenot S."/>
            <person name="Rattei T."/>
            <person name="Lehner A."/>
            <person name="Taylor M.W."/>
            <person name="Horn M."/>
            <person name="Daims H."/>
            <person name="Bartol-Mavel D."/>
            <person name="Wincker P."/>
            <person name="Barbe V."/>
            <person name="Fonknechten N."/>
            <person name="Vallenet D."/>
            <person name="Segurens B."/>
            <person name="Schenowitz-Truong C."/>
            <person name="Medigue C."/>
            <person name="Collingro A."/>
            <person name="Snel B."/>
            <person name="Dutilh B.E."/>
            <person name="OpDenCamp H.J.M."/>
            <person name="vanDerDrift C."/>
            <person name="Cirpus I."/>
            <person name="vanDePas-Schoonen K.T."/>
            <person name="Harhangi H.R."/>
            <person name="vanNiftrik L."/>
            <person name="Schmid M."/>
            <person name="Keltjens J."/>
            <person name="vanDeVossenberg J."/>
            <person name="Kartal B."/>
            <person name="Meier H."/>
            <person name="Frishman D."/>
            <person name="Huynen M.A."/>
            <person name="Mewes H."/>
            <person name="Weissenbach J."/>
            <person name="Jetten M.S.M."/>
            <person name="Wagner M."/>
            <person name="LePaslier D."/>
        </authorList>
    </citation>
    <scope>NUCLEOTIDE SEQUENCE</scope>
</reference>
<evidence type="ECO:0000313" key="4">
    <source>
        <dbReference type="EMBL" id="SOH04495.1"/>
    </source>
</evidence>
<proteinExistence type="predicted"/>
<dbReference type="Proteomes" id="UP000221734">
    <property type="component" value="Chromosome Kuenenia_stuttgartiensis_MBR1"/>
</dbReference>
<reference evidence="4" key="4">
    <citation type="submission" date="2017-10" db="EMBL/GenBank/DDBJ databases">
        <authorList>
            <person name="Banno H."/>
            <person name="Chua N.-H."/>
        </authorList>
    </citation>
    <scope>NUCLEOTIDE SEQUENCE [LARGE SCALE GENOMIC DNA]</scope>
    <source>
        <strain evidence="4">Kuenenia_mbr1_ru-nijmegen</strain>
    </source>
</reference>
<keyword evidence="1" id="KW-0472">Membrane</keyword>
<dbReference type="EMBL" id="CT573073">
    <property type="protein sequence ID" value="CAJ71012.1"/>
    <property type="molecule type" value="Genomic_DNA"/>
</dbReference>
<reference evidence="3 6" key="5">
    <citation type="submission" date="2020-02" db="EMBL/GenBank/DDBJ databases">
        <title>Newly sequenced genome of strain CSTR1 showed variability in Candidatus Kuenenia stuttgartiensis genomes.</title>
        <authorList>
            <person name="Ding C."/>
            <person name="Adrian L."/>
        </authorList>
    </citation>
    <scope>NUCLEOTIDE SEQUENCE [LARGE SCALE GENOMIC DNA]</scope>
    <source>
        <strain evidence="3 6">CSTR1</strain>
    </source>
</reference>
<name>Q1PUW5_KUEST</name>
<dbReference type="KEGG" id="kst:KSMBR1_1997"/>
<sequence>MFCQVKYAKSTPHLPRFLGFLLYTLIFKKTAIDLPIAVFFIFSARFILKIDMFIHAGRKQVNIVTF</sequence>
<evidence type="ECO:0000256" key="1">
    <source>
        <dbReference type="SAM" id="Phobius"/>
    </source>
</evidence>
<gene>
    <name evidence="3" type="ORF">KsCSTR_01910</name>
    <name evidence="4" type="ORF">KSMBR1_1997</name>
    <name evidence="2" type="ORF">kustc0267</name>
</gene>
<dbReference type="AlphaFoldDB" id="Q1PUW5"/>
<protein>
    <submittedName>
        <fullName evidence="2">Uncharacterized protein</fullName>
    </submittedName>
</protein>
<dbReference type="EMBL" id="LT934425">
    <property type="protein sequence ID" value="SOH04495.1"/>
    <property type="molecule type" value="Genomic_DNA"/>
</dbReference>
<keyword evidence="5" id="KW-1185">Reference proteome</keyword>
<organism evidence="2">
    <name type="scientific">Kuenenia stuttgartiensis</name>
    <dbReference type="NCBI Taxonomy" id="174633"/>
    <lineage>
        <taxon>Bacteria</taxon>
        <taxon>Pseudomonadati</taxon>
        <taxon>Planctomycetota</taxon>
        <taxon>Candidatus Brocadiia</taxon>
        <taxon>Candidatus Brocadiales</taxon>
        <taxon>Candidatus Brocadiaceae</taxon>
        <taxon>Candidatus Kuenenia</taxon>
    </lineage>
</organism>
<dbReference type="Proteomes" id="UP000501926">
    <property type="component" value="Chromosome"/>
</dbReference>
<evidence type="ECO:0000313" key="3">
    <source>
        <dbReference type="EMBL" id="QII09570.1"/>
    </source>
</evidence>
<dbReference type="EMBL" id="CP049055">
    <property type="protein sequence ID" value="QII09570.1"/>
    <property type="molecule type" value="Genomic_DNA"/>
</dbReference>
<evidence type="ECO:0000313" key="6">
    <source>
        <dbReference type="Proteomes" id="UP000501926"/>
    </source>
</evidence>
<evidence type="ECO:0000313" key="2">
    <source>
        <dbReference type="EMBL" id="CAJ71012.1"/>
    </source>
</evidence>
<keyword evidence="1" id="KW-1133">Transmembrane helix</keyword>
<reference evidence="5" key="3">
    <citation type="submission" date="2017-10" db="EMBL/GenBank/DDBJ databases">
        <authorList>
            <person name="Frank J."/>
        </authorList>
    </citation>
    <scope>NUCLEOTIDE SEQUENCE [LARGE SCALE GENOMIC DNA]</scope>
</reference>